<dbReference type="Pfam" id="PF07690">
    <property type="entry name" value="MFS_1"/>
    <property type="match status" value="1"/>
</dbReference>
<feature type="transmembrane region" description="Helical" evidence="5">
    <location>
        <begin position="176"/>
        <end position="193"/>
    </location>
</feature>
<accession>A0A9P9EJ71</accession>
<dbReference type="PANTHER" id="PTHR23501">
    <property type="entry name" value="MAJOR FACILITATOR SUPERFAMILY"/>
    <property type="match status" value="1"/>
</dbReference>
<evidence type="ECO:0000313" key="8">
    <source>
        <dbReference type="Proteomes" id="UP000700596"/>
    </source>
</evidence>
<evidence type="ECO:0000256" key="4">
    <source>
        <dbReference type="ARBA" id="ARBA00023136"/>
    </source>
</evidence>
<dbReference type="AlphaFoldDB" id="A0A9P9EJ71"/>
<evidence type="ECO:0000256" key="3">
    <source>
        <dbReference type="ARBA" id="ARBA00022989"/>
    </source>
</evidence>
<dbReference type="OrthoDB" id="4160219at2759"/>
<feature type="transmembrane region" description="Helical" evidence="5">
    <location>
        <begin position="420"/>
        <end position="438"/>
    </location>
</feature>
<evidence type="ECO:0000259" key="6">
    <source>
        <dbReference type="PROSITE" id="PS50850"/>
    </source>
</evidence>
<dbReference type="EMBL" id="JAGMWT010000001">
    <property type="protein sequence ID" value="KAH7138658.1"/>
    <property type="molecule type" value="Genomic_DNA"/>
</dbReference>
<comment type="subcellular location">
    <subcellularLocation>
        <location evidence="1">Membrane</location>
        <topology evidence="1">Multi-pass membrane protein</topology>
    </subcellularLocation>
</comment>
<evidence type="ECO:0000313" key="7">
    <source>
        <dbReference type="EMBL" id="KAH7138658.1"/>
    </source>
</evidence>
<feature type="transmembrane region" description="Helical" evidence="5">
    <location>
        <begin position="49"/>
        <end position="67"/>
    </location>
</feature>
<keyword evidence="3 5" id="KW-1133">Transmembrane helix</keyword>
<proteinExistence type="predicted"/>
<dbReference type="GO" id="GO:0000329">
    <property type="term" value="C:fungal-type vacuole membrane"/>
    <property type="evidence" value="ECO:0007669"/>
    <property type="project" value="TreeGrafter"/>
</dbReference>
<organism evidence="7 8">
    <name type="scientific">Dendryphion nanum</name>
    <dbReference type="NCBI Taxonomy" id="256645"/>
    <lineage>
        <taxon>Eukaryota</taxon>
        <taxon>Fungi</taxon>
        <taxon>Dikarya</taxon>
        <taxon>Ascomycota</taxon>
        <taxon>Pezizomycotina</taxon>
        <taxon>Dothideomycetes</taxon>
        <taxon>Pleosporomycetidae</taxon>
        <taxon>Pleosporales</taxon>
        <taxon>Torulaceae</taxon>
        <taxon>Dendryphion</taxon>
    </lineage>
</organism>
<feature type="transmembrane region" description="Helical" evidence="5">
    <location>
        <begin position="252"/>
        <end position="271"/>
    </location>
</feature>
<dbReference type="PROSITE" id="PS50850">
    <property type="entry name" value="MFS"/>
    <property type="match status" value="1"/>
</dbReference>
<keyword evidence="8" id="KW-1185">Reference proteome</keyword>
<dbReference type="GO" id="GO:0015174">
    <property type="term" value="F:basic amino acid transmembrane transporter activity"/>
    <property type="evidence" value="ECO:0007669"/>
    <property type="project" value="TreeGrafter"/>
</dbReference>
<gene>
    <name evidence="7" type="ORF">B0J11DRAFT_423755</name>
</gene>
<feature type="transmembrane region" description="Helical" evidence="5">
    <location>
        <begin position="153"/>
        <end position="170"/>
    </location>
</feature>
<sequence length="466" mass="49148">MSSLAPLMGRLSQVFSPRVCLFVCTIIICVGSIITSTSVSFAMFVIGRAITGAGAAGVLVIAAIIAIQMTSAKKRGIYLGLINTGMTVGVSLGAVIAGALEPKIGWKPLFGIQAPLSLLAGFALLMGIPANYGPKKNEYTTLSVRQKFARIDYAGCVLLIMTVTLFLLALSGPRVLPIPLIISAFTLPLFILHEVHIARDPIIPVAVLKSRGTFFTCLATVGFMTARWAILFYTPVYAIAVRIWNPAVAGSILLPTNTGFASGGILAGYFHIHRNGSFYTHSLVSMALFPVTLLVLAFISTAQGSSKLYVAMVFLNGLLAGASLNYTLVHLLHLTPSSIHPVVLSLLATFRGFAGSFGAAIGGGLFVRVLRRSLTNGFEDAGLNRDDLIRQLVGSPALVGRLEGVERAVAVGAYEDGLKVLFLSAMGLAVIVVFVQAGTGWKGVGINIEEEVGNEVHEEESLVAGS</sequence>
<keyword evidence="4 5" id="KW-0472">Membrane</keyword>
<dbReference type="InterPro" id="IPR011701">
    <property type="entry name" value="MFS"/>
</dbReference>
<dbReference type="InterPro" id="IPR036259">
    <property type="entry name" value="MFS_trans_sf"/>
</dbReference>
<name>A0A9P9EJ71_9PLEO</name>
<protein>
    <submittedName>
        <fullName evidence="7">Major facilitator superfamily domain-containing protein</fullName>
    </submittedName>
</protein>
<dbReference type="PANTHER" id="PTHR23501:SF6">
    <property type="entry name" value="MULTIDRUG TRANSPORTER, PUTATIVE (AFU_ORTHOLOGUE AFUA_3G14560)-RELATED"/>
    <property type="match status" value="1"/>
</dbReference>
<keyword evidence="2 5" id="KW-0812">Transmembrane</keyword>
<feature type="transmembrane region" description="Helical" evidence="5">
    <location>
        <begin position="20"/>
        <end position="43"/>
    </location>
</feature>
<evidence type="ECO:0000256" key="2">
    <source>
        <dbReference type="ARBA" id="ARBA00022692"/>
    </source>
</evidence>
<feature type="transmembrane region" description="Helical" evidence="5">
    <location>
        <begin position="112"/>
        <end position="132"/>
    </location>
</feature>
<dbReference type="Gene3D" id="1.20.1250.20">
    <property type="entry name" value="MFS general substrate transporter like domains"/>
    <property type="match status" value="1"/>
</dbReference>
<evidence type="ECO:0000256" key="5">
    <source>
        <dbReference type="SAM" id="Phobius"/>
    </source>
</evidence>
<feature type="transmembrane region" description="Helical" evidence="5">
    <location>
        <begin position="283"/>
        <end position="302"/>
    </location>
</feature>
<comment type="caution">
    <text evidence="7">The sequence shown here is derived from an EMBL/GenBank/DDBJ whole genome shotgun (WGS) entry which is preliminary data.</text>
</comment>
<feature type="transmembrane region" description="Helical" evidence="5">
    <location>
        <begin position="79"/>
        <end position="100"/>
    </location>
</feature>
<reference evidence="7" key="1">
    <citation type="journal article" date="2021" name="Nat. Commun.">
        <title>Genetic determinants of endophytism in the Arabidopsis root mycobiome.</title>
        <authorList>
            <person name="Mesny F."/>
            <person name="Miyauchi S."/>
            <person name="Thiergart T."/>
            <person name="Pickel B."/>
            <person name="Atanasova L."/>
            <person name="Karlsson M."/>
            <person name="Huettel B."/>
            <person name="Barry K.W."/>
            <person name="Haridas S."/>
            <person name="Chen C."/>
            <person name="Bauer D."/>
            <person name="Andreopoulos W."/>
            <person name="Pangilinan J."/>
            <person name="LaButti K."/>
            <person name="Riley R."/>
            <person name="Lipzen A."/>
            <person name="Clum A."/>
            <person name="Drula E."/>
            <person name="Henrissat B."/>
            <person name="Kohler A."/>
            <person name="Grigoriev I.V."/>
            <person name="Martin F.M."/>
            <person name="Hacquard S."/>
        </authorList>
    </citation>
    <scope>NUCLEOTIDE SEQUENCE</scope>
    <source>
        <strain evidence="7">MPI-CAGE-CH-0243</strain>
    </source>
</reference>
<feature type="transmembrane region" description="Helical" evidence="5">
    <location>
        <begin position="341"/>
        <end position="367"/>
    </location>
</feature>
<feature type="transmembrane region" description="Helical" evidence="5">
    <location>
        <begin position="308"/>
        <end position="329"/>
    </location>
</feature>
<dbReference type="InterPro" id="IPR020846">
    <property type="entry name" value="MFS_dom"/>
</dbReference>
<feature type="transmembrane region" description="Helical" evidence="5">
    <location>
        <begin position="214"/>
        <end position="240"/>
    </location>
</feature>
<dbReference type="Proteomes" id="UP000700596">
    <property type="component" value="Unassembled WGS sequence"/>
</dbReference>
<feature type="domain" description="Major facilitator superfamily (MFS) profile" evidence="6">
    <location>
        <begin position="1"/>
        <end position="442"/>
    </location>
</feature>
<dbReference type="SUPFAM" id="SSF103473">
    <property type="entry name" value="MFS general substrate transporter"/>
    <property type="match status" value="1"/>
</dbReference>
<evidence type="ECO:0000256" key="1">
    <source>
        <dbReference type="ARBA" id="ARBA00004141"/>
    </source>
</evidence>